<name>A0ABZ2LQJ2_9BACT</name>
<dbReference type="PRINTS" id="PR00039">
    <property type="entry name" value="HTHLYSR"/>
</dbReference>
<gene>
    <name evidence="6" type="ORF">LZC94_35770</name>
</gene>
<dbReference type="InterPro" id="IPR005119">
    <property type="entry name" value="LysR_subst-bd"/>
</dbReference>
<sequence length="282" mass="30977">MRAGSFTAAAEPLGLTKAMVSHHLARLERELGVSLMVRTTRRMALTEAGAAFHADCVRILSETNAAIARVAQNREKPTGTLRLTSSTDYGPGVLAPLLADFMRRHPQLQVDLVIGDEIRDLIAERFDLAIRVGWLRDSSLRTVRLAAFHQLVVAAPHYLTARGTPRTPLELANHDWIAVAPLPSPLRWTFTGTDGNRRTVRMRQVAQANNVAAVRGLVINGAGISILPDCLIGDDVRQGRLVSLLPTYRLREGGIHAVYPGPQAPPKVRLFIEYLRTRLAQA</sequence>
<dbReference type="InterPro" id="IPR036390">
    <property type="entry name" value="WH_DNA-bd_sf"/>
</dbReference>
<dbReference type="Gene3D" id="3.40.190.290">
    <property type="match status" value="1"/>
</dbReference>
<evidence type="ECO:0000259" key="5">
    <source>
        <dbReference type="PROSITE" id="PS50931"/>
    </source>
</evidence>
<dbReference type="PROSITE" id="PS50931">
    <property type="entry name" value="HTH_LYSR"/>
    <property type="match status" value="1"/>
</dbReference>
<dbReference type="SUPFAM" id="SSF46785">
    <property type="entry name" value="Winged helix' DNA-binding domain"/>
    <property type="match status" value="1"/>
</dbReference>
<dbReference type="InterPro" id="IPR000847">
    <property type="entry name" value="LysR_HTH_N"/>
</dbReference>
<evidence type="ECO:0000256" key="1">
    <source>
        <dbReference type="ARBA" id="ARBA00009437"/>
    </source>
</evidence>
<dbReference type="Pfam" id="PF00126">
    <property type="entry name" value="HTH_1"/>
    <property type="match status" value="1"/>
</dbReference>
<accession>A0ABZ2LQJ2</accession>
<dbReference type="PANTHER" id="PTHR30537:SF66">
    <property type="entry name" value="IRON-REGULATED VIRULENCE REGULATORY PROTEIN IRGB"/>
    <property type="match status" value="1"/>
</dbReference>
<keyword evidence="2" id="KW-0805">Transcription regulation</keyword>
<keyword evidence="4" id="KW-0804">Transcription</keyword>
<dbReference type="InterPro" id="IPR058163">
    <property type="entry name" value="LysR-type_TF_proteobact-type"/>
</dbReference>
<organism evidence="6 7">
    <name type="scientific">Pendulispora albinea</name>
    <dbReference type="NCBI Taxonomy" id="2741071"/>
    <lineage>
        <taxon>Bacteria</taxon>
        <taxon>Pseudomonadati</taxon>
        <taxon>Myxococcota</taxon>
        <taxon>Myxococcia</taxon>
        <taxon>Myxococcales</taxon>
        <taxon>Sorangiineae</taxon>
        <taxon>Pendulisporaceae</taxon>
        <taxon>Pendulispora</taxon>
    </lineage>
</organism>
<dbReference type="PANTHER" id="PTHR30537">
    <property type="entry name" value="HTH-TYPE TRANSCRIPTIONAL REGULATOR"/>
    <property type="match status" value="1"/>
</dbReference>
<dbReference type="EMBL" id="CP089984">
    <property type="protein sequence ID" value="WXB13191.1"/>
    <property type="molecule type" value="Genomic_DNA"/>
</dbReference>
<evidence type="ECO:0000256" key="4">
    <source>
        <dbReference type="ARBA" id="ARBA00023163"/>
    </source>
</evidence>
<dbReference type="Proteomes" id="UP001370348">
    <property type="component" value="Chromosome"/>
</dbReference>
<dbReference type="SUPFAM" id="SSF53850">
    <property type="entry name" value="Periplasmic binding protein-like II"/>
    <property type="match status" value="1"/>
</dbReference>
<feature type="domain" description="HTH lysR-type" evidence="5">
    <location>
        <begin position="1"/>
        <end position="46"/>
    </location>
</feature>
<dbReference type="InterPro" id="IPR036388">
    <property type="entry name" value="WH-like_DNA-bd_sf"/>
</dbReference>
<proteinExistence type="inferred from homology"/>
<keyword evidence="7" id="KW-1185">Reference proteome</keyword>
<evidence type="ECO:0000313" key="7">
    <source>
        <dbReference type="Proteomes" id="UP001370348"/>
    </source>
</evidence>
<protein>
    <submittedName>
        <fullName evidence="6">LysR family transcriptional regulator</fullName>
    </submittedName>
</protein>
<evidence type="ECO:0000256" key="3">
    <source>
        <dbReference type="ARBA" id="ARBA00023125"/>
    </source>
</evidence>
<evidence type="ECO:0000256" key="2">
    <source>
        <dbReference type="ARBA" id="ARBA00023015"/>
    </source>
</evidence>
<keyword evidence="3" id="KW-0238">DNA-binding</keyword>
<reference evidence="6 7" key="1">
    <citation type="submission" date="2021-12" db="EMBL/GenBank/DDBJ databases">
        <title>Discovery of the Pendulisporaceae a myxobacterial family with distinct sporulation behavior and unique specialized metabolism.</title>
        <authorList>
            <person name="Garcia R."/>
            <person name="Popoff A."/>
            <person name="Bader C.D."/>
            <person name="Loehr J."/>
            <person name="Walesch S."/>
            <person name="Walt C."/>
            <person name="Boldt J."/>
            <person name="Bunk B."/>
            <person name="Haeckl F.J.F.P.J."/>
            <person name="Gunesch A.P."/>
            <person name="Birkelbach J."/>
            <person name="Nuebel U."/>
            <person name="Pietschmann T."/>
            <person name="Bach T."/>
            <person name="Mueller R."/>
        </authorList>
    </citation>
    <scope>NUCLEOTIDE SEQUENCE [LARGE SCALE GENOMIC DNA]</scope>
    <source>
        <strain evidence="6 7">MSr11954</strain>
    </source>
</reference>
<evidence type="ECO:0000313" key="6">
    <source>
        <dbReference type="EMBL" id="WXB13191.1"/>
    </source>
</evidence>
<dbReference type="Gene3D" id="1.10.10.10">
    <property type="entry name" value="Winged helix-like DNA-binding domain superfamily/Winged helix DNA-binding domain"/>
    <property type="match status" value="1"/>
</dbReference>
<comment type="similarity">
    <text evidence="1">Belongs to the LysR transcriptional regulatory family.</text>
</comment>
<dbReference type="Pfam" id="PF03466">
    <property type="entry name" value="LysR_substrate"/>
    <property type="match status" value="1"/>
</dbReference>
<dbReference type="CDD" id="cd08422">
    <property type="entry name" value="PBP2_CrgA_like"/>
    <property type="match status" value="1"/>
</dbReference>